<organism evidence="2">
    <name type="scientific">uncultured Sphingomonadaceae bacterium</name>
    <dbReference type="NCBI Taxonomy" id="169976"/>
    <lineage>
        <taxon>Bacteria</taxon>
        <taxon>Pseudomonadati</taxon>
        <taxon>Pseudomonadota</taxon>
        <taxon>Alphaproteobacteria</taxon>
        <taxon>Sphingomonadales</taxon>
        <taxon>Sphingomonadaceae</taxon>
        <taxon>environmental samples</taxon>
    </lineage>
</organism>
<feature type="non-terminal residue" evidence="2">
    <location>
        <position position="566"/>
    </location>
</feature>
<feature type="compositionally biased region" description="Basic residues" evidence="1">
    <location>
        <begin position="539"/>
        <end position="552"/>
    </location>
</feature>
<feature type="compositionally biased region" description="Basic and acidic residues" evidence="1">
    <location>
        <begin position="101"/>
        <end position="125"/>
    </location>
</feature>
<dbReference type="AlphaFoldDB" id="A0A6J4U206"/>
<feature type="non-terminal residue" evidence="2">
    <location>
        <position position="1"/>
    </location>
</feature>
<feature type="compositionally biased region" description="Basic and acidic residues" evidence="1">
    <location>
        <begin position="140"/>
        <end position="158"/>
    </location>
</feature>
<sequence length="566" mass="61000">GGNPPHPGRAGARDPAAGARRRRGDRVARGRAEPDRRLSCARHGASRGRAGDVLRRRHDQHPGGARRRLPSVRHRPSLLACPYPRACRRHLRLRPGADAGGDDRARPPRARVRAEPGRRVPRWRDAGPVLDRGGRRDHRRAASAELPRRADGDRDPDLPGRGGDLPADRRGRAGDAAGAGARARRRARQGGGGVRRRGRPRPVRCAAAVRDDRAQPKRGSVHRNRAAGRARRRLGDGRERAVDDAGRIPRRHDRRRNALPRDRAVGGQAVPRPVPGLLLHLRRPVDRRRDAGALLAGGDRRGRAARDGEDRRQRRRQPVLPLVGAGIDAVELPARARVGARIPDPQPRLGSRAGRGGGERGADRSGRAQPRRDADAGGGGPLAGGTHAHAQGAAVRPGTAAAGRRRARVHRGNGHGGTDARRRADRVRHRLFRDRARRDAAAPGDRGRLRRRLRGPRQSGNVGARRVASPPVERADRAGVRGVARAGDLGLRTLPGADADRAGAERAAGRAIPLHRRAPGDRTRHAPGPRPRDAGAAAARRRSGSRRGMARRGKAEGVGARRAGRV</sequence>
<feature type="compositionally biased region" description="Basic residues" evidence="1">
    <location>
        <begin position="423"/>
        <end position="432"/>
    </location>
</feature>
<reference evidence="2" key="1">
    <citation type="submission" date="2020-02" db="EMBL/GenBank/DDBJ databases">
        <authorList>
            <person name="Meier V. D."/>
        </authorList>
    </citation>
    <scope>NUCLEOTIDE SEQUENCE</scope>
    <source>
        <strain evidence="2">AVDCRST_MAG91</strain>
    </source>
</reference>
<feature type="compositionally biased region" description="Basic and acidic residues" evidence="1">
    <location>
        <begin position="25"/>
        <end position="38"/>
    </location>
</feature>
<proteinExistence type="predicted"/>
<feature type="region of interest" description="Disordered" evidence="1">
    <location>
        <begin position="338"/>
        <end position="566"/>
    </location>
</feature>
<feature type="compositionally biased region" description="Basic residues" evidence="1">
    <location>
        <begin position="182"/>
        <end position="202"/>
    </location>
</feature>
<accession>A0A6J4U206</accession>
<feature type="compositionally biased region" description="Basic residues" evidence="1">
    <location>
        <begin position="403"/>
        <end position="413"/>
    </location>
</feature>
<feature type="compositionally biased region" description="Basic residues" evidence="1">
    <location>
        <begin position="55"/>
        <end position="76"/>
    </location>
</feature>
<feature type="region of interest" description="Disordered" evidence="1">
    <location>
        <begin position="92"/>
        <end position="241"/>
    </location>
</feature>
<feature type="compositionally biased region" description="Basic residues" evidence="1">
    <location>
        <begin position="219"/>
        <end position="232"/>
    </location>
</feature>
<feature type="compositionally biased region" description="Low complexity" evidence="1">
    <location>
        <begin position="8"/>
        <end position="18"/>
    </location>
</feature>
<feature type="region of interest" description="Disordered" evidence="1">
    <location>
        <begin position="290"/>
        <end position="320"/>
    </location>
</feature>
<feature type="compositionally biased region" description="Basic and acidic residues" evidence="1">
    <location>
        <begin position="357"/>
        <end position="375"/>
    </location>
</feature>
<feature type="compositionally biased region" description="Low complexity" evidence="1">
    <location>
        <begin position="480"/>
        <end position="490"/>
    </location>
</feature>
<feature type="compositionally biased region" description="Low complexity" evidence="1">
    <location>
        <begin position="384"/>
        <end position="402"/>
    </location>
</feature>
<dbReference type="EMBL" id="CADCVX010000604">
    <property type="protein sequence ID" value="CAA9537271.1"/>
    <property type="molecule type" value="Genomic_DNA"/>
</dbReference>
<evidence type="ECO:0000256" key="1">
    <source>
        <dbReference type="SAM" id="MobiDB-lite"/>
    </source>
</evidence>
<feature type="region of interest" description="Disordered" evidence="1">
    <location>
        <begin position="1"/>
        <end position="77"/>
    </location>
</feature>
<gene>
    <name evidence="2" type="ORF">AVDCRST_MAG91-3497</name>
</gene>
<feature type="compositionally biased region" description="Basic and acidic residues" evidence="1">
    <location>
        <begin position="498"/>
        <end position="508"/>
    </location>
</feature>
<feature type="compositionally biased region" description="Basic and acidic residues" evidence="1">
    <location>
        <begin position="298"/>
        <end position="312"/>
    </location>
</feature>
<evidence type="ECO:0000313" key="2">
    <source>
        <dbReference type="EMBL" id="CAA9537271.1"/>
    </source>
</evidence>
<name>A0A6J4U206_9SPHN</name>
<protein>
    <submittedName>
        <fullName evidence="2">Inner membrane protein, KefB/KefC family</fullName>
    </submittedName>
</protein>